<organism evidence="1 2">
    <name type="scientific">Streptomyces tirandamycinicus</name>
    <dbReference type="NCBI Taxonomy" id="2174846"/>
    <lineage>
        <taxon>Bacteria</taxon>
        <taxon>Bacillati</taxon>
        <taxon>Actinomycetota</taxon>
        <taxon>Actinomycetes</taxon>
        <taxon>Kitasatosporales</taxon>
        <taxon>Streptomycetaceae</taxon>
        <taxon>Streptomyces</taxon>
    </lineage>
</organism>
<name>A0A2S1SXY8_9ACTN</name>
<evidence type="ECO:0000313" key="1">
    <source>
        <dbReference type="EMBL" id="AWI31265.1"/>
    </source>
</evidence>
<dbReference type="RefSeq" id="WP_108907540.1">
    <property type="nucleotide sequence ID" value="NZ_CP029188.1"/>
</dbReference>
<accession>A0A2S1SXY8</accession>
<proteinExistence type="predicted"/>
<evidence type="ECO:0000313" key="2">
    <source>
        <dbReference type="Proteomes" id="UP000244900"/>
    </source>
</evidence>
<dbReference type="OrthoDB" id="3855646at2"/>
<dbReference type="Proteomes" id="UP000244900">
    <property type="component" value="Chromosome"/>
</dbReference>
<dbReference type="KEGG" id="stir:DDW44_22645"/>
<sequence>MSKSRSRTSGFSIPPPASAPRLLLVGKKGPAFTSPCPDCAGFDTVVIRRNGRSTTVRCTCQLEAAA</sequence>
<dbReference type="EMBL" id="CP029188">
    <property type="protein sequence ID" value="AWI31265.1"/>
    <property type="molecule type" value="Genomic_DNA"/>
</dbReference>
<keyword evidence="2" id="KW-1185">Reference proteome</keyword>
<reference evidence="1 2" key="1">
    <citation type="submission" date="2018-05" db="EMBL/GenBank/DDBJ databases">
        <title>Complete genome sequence of sponge-derived Streptomyces sp. HNM0039.</title>
        <authorList>
            <person name="Huang X."/>
            <person name="Zhou S."/>
        </authorList>
    </citation>
    <scope>NUCLEOTIDE SEQUENCE [LARGE SCALE GENOMIC DNA]</scope>
    <source>
        <strain evidence="1 2">HNM0039</strain>
    </source>
</reference>
<gene>
    <name evidence="1" type="ORF">DDW44_22645</name>
</gene>
<protein>
    <submittedName>
        <fullName evidence="1">Uncharacterized protein</fullName>
    </submittedName>
</protein>
<dbReference type="AlphaFoldDB" id="A0A2S1SXY8"/>